<dbReference type="STRING" id="1300222.I532_24732"/>
<name>M8D9F6_9BACL</name>
<organism evidence="2 3">
    <name type="scientific">Brevibacillus borstelensis AK1</name>
    <dbReference type="NCBI Taxonomy" id="1300222"/>
    <lineage>
        <taxon>Bacteria</taxon>
        <taxon>Bacillati</taxon>
        <taxon>Bacillota</taxon>
        <taxon>Bacilli</taxon>
        <taxon>Bacillales</taxon>
        <taxon>Paenibacillaceae</taxon>
        <taxon>Brevibacillus</taxon>
    </lineage>
</organism>
<sequence>MKPFRPDGPVRSIIHKNSKGWFASVKNRTKEKNGVVILLSVVALMWIMHTVTKNFVSDPEFIKLLATRDSFTADRALWLFMLRAHIVLAIVSLITGPVGMLRNIRTRSIAWHRWNGRIYVVSILLNFIPGLYVSWFAAGGLTVAGFLLLNLLWLGTTWLGYLHIRRKQFAEHSKWITRSFFLTYANLAIHLLLPLGQHAIGLTYASAYAFAVWGSMLLNLGLAEIFIRKKWIT</sequence>
<accession>M8D9F6</accession>
<dbReference type="Proteomes" id="UP000012081">
    <property type="component" value="Unassembled WGS sequence"/>
</dbReference>
<comment type="caution">
    <text evidence="2">The sequence shown here is derived from an EMBL/GenBank/DDBJ whole genome shotgun (WGS) entry which is preliminary data.</text>
</comment>
<feature type="transmembrane region" description="Helical" evidence="1">
    <location>
        <begin position="205"/>
        <end position="227"/>
    </location>
</feature>
<feature type="transmembrane region" description="Helical" evidence="1">
    <location>
        <begin position="76"/>
        <end position="98"/>
    </location>
</feature>
<gene>
    <name evidence="2" type="ORF">I532_24732</name>
</gene>
<protein>
    <recommendedName>
        <fullName evidence="4">DUF2306 domain-containing protein</fullName>
    </recommendedName>
</protein>
<dbReference type="InterPro" id="IPR018750">
    <property type="entry name" value="DUF2306_membrane"/>
</dbReference>
<dbReference type="EMBL" id="APBN01000024">
    <property type="protein sequence ID" value="EMT49993.1"/>
    <property type="molecule type" value="Genomic_DNA"/>
</dbReference>
<dbReference type="PATRIC" id="fig|1300222.3.peg.5191"/>
<dbReference type="Pfam" id="PF10067">
    <property type="entry name" value="DUF2306"/>
    <property type="match status" value="1"/>
</dbReference>
<feature type="transmembrane region" description="Helical" evidence="1">
    <location>
        <begin position="175"/>
        <end position="193"/>
    </location>
</feature>
<keyword evidence="1" id="KW-0472">Membrane</keyword>
<evidence type="ECO:0000256" key="1">
    <source>
        <dbReference type="SAM" id="Phobius"/>
    </source>
</evidence>
<keyword evidence="1" id="KW-1133">Transmembrane helix</keyword>
<feature type="transmembrane region" description="Helical" evidence="1">
    <location>
        <begin position="35"/>
        <end position="56"/>
    </location>
</feature>
<dbReference type="AlphaFoldDB" id="M8D9F6"/>
<feature type="transmembrane region" description="Helical" evidence="1">
    <location>
        <begin position="118"/>
        <end position="137"/>
    </location>
</feature>
<reference evidence="2 3" key="1">
    <citation type="submission" date="2013-03" db="EMBL/GenBank/DDBJ databases">
        <title>Assembly of a new bacterial strain Brevibacillus borstelensis AK1.</title>
        <authorList>
            <person name="Rajan I."/>
            <person name="PoliReddy D."/>
            <person name="Sugumar T."/>
            <person name="Rathinam K."/>
            <person name="Alqarawi S."/>
            <person name="Khalil A.B."/>
            <person name="Sivakumar N."/>
        </authorList>
    </citation>
    <scope>NUCLEOTIDE SEQUENCE [LARGE SCALE GENOMIC DNA]</scope>
    <source>
        <strain evidence="2 3">AK1</strain>
    </source>
</reference>
<evidence type="ECO:0008006" key="4">
    <source>
        <dbReference type="Google" id="ProtNLM"/>
    </source>
</evidence>
<keyword evidence="1" id="KW-0812">Transmembrane</keyword>
<evidence type="ECO:0000313" key="3">
    <source>
        <dbReference type="Proteomes" id="UP000012081"/>
    </source>
</evidence>
<proteinExistence type="predicted"/>
<feature type="transmembrane region" description="Helical" evidence="1">
    <location>
        <begin position="143"/>
        <end position="163"/>
    </location>
</feature>
<keyword evidence="3" id="KW-1185">Reference proteome</keyword>
<evidence type="ECO:0000313" key="2">
    <source>
        <dbReference type="EMBL" id="EMT49993.1"/>
    </source>
</evidence>